<evidence type="ECO:0000313" key="8">
    <source>
        <dbReference type="EMBL" id="KKD37463.1"/>
    </source>
</evidence>
<dbReference type="GO" id="GO:0003677">
    <property type="term" value="F:DNA binding"/>
    <property type="evidence" value="ECO:0007669"/>
    <property type="project" value="UniProtKB-KW"/>
</dbReference>
<dbReference type="GO" id="GO:0006310">
    <property type="term" value="P:DNA recombination"/>
    <property type="evidence" value="ECO:0007669"/>
    <property type="project" value="UniProtKB-KW"/>
</dbReference>
<feature type="domain" description="Cas12f1-like TNB" evidence="7">
    <location>
        <begin position="296"/>
        <end position="361"/>
    </location>
</feature>
<proteinExistence type="inferred from homology"/>
<keyword evidence="3" id="KW-0815">Transposition</keyword>
<dbReference type="PATRIC" id="fig|1637645.4.peg.5740"/>
<dbReference type="Proteomes" id="UP000033607">
    <property type="component" value="Unassembled WGS sequence"/>
</dbReference>
<accession>A0A0F5YFB1</accession>
<evidence type="ECO:0000259" key="6">
    <source>
        <dbReference type="Pfam" id="PF01385"/>
    </source>
</evidence>
<evidence type="ECO:0000256" key="1">
    <source>
        <dbReference type="ARBA" id="ARBA00008761"/>
    </source>
</evidence>
<comment type="similarity">
    <text evidence="2">In the N-terminal section; belongs to the transposase 2 family.</text>
</comment>
<evidence type="ECO:0000256" key="5">
    <source>
        <dbReference type="ARBA" id="ARBA00023172"/>
    </source>
</evidence>
<comment type="caution">
    <text evidence="8">The sequence shown here is derived from an EMBL/GenBank/DDBJ whole genome shotgun (WGS) entry which is preliminary data.</text>
</comment>
<sequence length="402" mass="46209">MLVFEAKLEGTNEQYQSLNEVIRTARFVRNACLRYWMDNRDIGRYELSAYCAVLAADENFPWVDKLNSMARQASAERAWSAIARFFDNCKKNKPGKKGYPRFKKEQTHGSVEYKTSGWKLSADRRYITFTDGFKAGTFKLWGTRDLHFYQLKQFKRVRVVRRADGYYTQFCIDQERVERRKPTGKTIGIDVGLNHFYTDSNGETVANPRHLRKSEKALKRLQRRFSKTKKGSKNRAKLRNQLARKHLKVSRQRKDFAVKTARCVVKFNDLVVYEDLQVRNMLKNHRLAKSISDASWSLFRQWVEYFGKVFGVVTIAVPPHYTSQNCSNCGAVVKKSLSTRTHICPDCGHTQDRDQNAARNILEKGLSTAGHVGTNASGDIDLCVGGEIPPSKSSRGKRKPKK</sequence>
<comment type="similarity">
    <text evidence="1">In the C-terminal section; belongs to the transposase 35 family.</text>
</comment>
<dbReference type="InterPro" id="IPR010095">
    <property type="entry name" value="Cas12f1-like_TNB"/>
</dbReference>
<dbReference type="Pfam" id="PF07282">
    <property type="entry name" value="Cas12f1-like_TNB"/>
    <property type="match status" value="1"/>
</dbReference>
<dbReference type="InterPro" id="IPR051399">
    <property type="entry name" value="RNA-guided_DNA_endo/Transpos"/>
</dbReference>
<dbReference type="RefSeq" id="WP_046279217.1">
    <property type="nucleotide sequence ID" value="NZ_LATL02000292.1"/>
</dbReference>
<feature type="domain" description="Probable transposase IS891/IS1136/IS1341" evidence="6">
    <location>
        <begin position="169"/>
        <end position="284"/>
    </location>
</feature>
<dbReference type="PANTHER" id="PTHR30405:SF25">
    <property type="entry name" value="RNA-GUIDED DNA ENDONUCLEASE INSQ-RELATED"/>
    <property type="match status" value="1"/>
</dbReference>
<organism evidence="8 9">
    <name type="scientific">Limnoraphis robusta CS-951</name>
    <dbReference type="NCBI Taxonomy" id="1637645"/>
    <lineage>
        <taxon>Bacteria</taxon>
        <taxon>Bacillati</taxon>
        <taxon>Cyanobacteriota</taxon>
        <taxon>Cyanophyceae</taxon>
        <taxon>Oscillatoriophycideae</taxon>
        <taxon>Oscillatoriales</taxon>
        <taxon>Sirenicapillariaceae</taxon>
        <taxon>Limnoraphis</taxon>
    </lineage>
</organism>
<dbReference type="GO" id="GO:0032196">
    <property type="term" value="P:transposition"/>
    <property type="evidence" value="ECO:0007669"/>
    <property type="project" value="UniProtKB-KW"/>
</dbReference>
<gene>
    <name evidence="8" type="ORF">WN50_14230</name>
</gene>
<dbReference type="NCBIfam" id="TIGR01766">
    <property type="entry name" value="IS200/IS605 family accessory protein TnpB-like domain"/>
    <property type="match status" value="1"/>
</dbReference>
<protein>
    <submittedName>
        <fullName evidence="8">Transposase</fullName>
    </submittedName>
</protein>
<evidence type="ECO:0000256" key="2">
    <source>
        <dbReference type="ARBA" id="ARBA00011044"/>
    </source>
</evidence>
<reference evidence="8 9" key="1">
    <citation type="submission" date="2015-06" db="EMBL/GenBank/DDBJ databases">
        <title>Draft genome assembly of filamentous brackish cyanobacterium Limnoraphis robusta strain CS-951.</title>
        <authorList>
            <person name="Willis A."/>
            <person name="Parks M."/>
            <person name="Burford M.A."/>
        </authorList>
    </citation>
    <scope>NUCLEOTIDE SEQUENCE [LARGE SCALE GENOMIC DNA]</scope>
    <source>
        <strain evidence="8 9">CS-951</strain>
    </source>
</reference>
<dbReference type="PANTHER" id="PTHR30405">
    <property type="entry name" value="TRANSPOSASE"/>
    <property type="match status" value="1"/>
</dbReference>
<dbReference type="NCBIfam" id="NF040570">
    <property type="entry name" value="guided_TnpB"/>
    <property type="match status" value="1"/>
</dbReference>
<dbReference type="Pfam" id="PF01385">
    <property type="entry name" value="OrfB_IS605"/>
    <property type="match status" value="1"/>
</dbReference>
<evidence type="ECO:0000256" key="4">
    <source>
        <dbReference type="ARBA" id="ARBA00023125"/>
    </source>
</evidence>
<dbReference type="AlphaFoldDB" id="A0A0F5YFB1"/>
<keyword evidence="4" id="KW-0238">DNA-binding</keyword>
<dbReference type="OrthoDB" id="442016at2"/>
<dbReference type="InterPro" id="IPR001959">
    <property type="entry name" value="Transposase"/>
</dbReference>
<keyword evidence="5" id="KW-0233">DNA recombination</keyword>
<evidence type="ECO:0000256" key="3">
    <source>
        <dbReference type="ARBA" id="ARBA00022578"/>
    </source>
</evidence>
<evidence type="ECO:0000259" key="7">
    <source>
        <dbReference type="Pfam" id="PF07282"/>
    </source>
</evidence>
<evidence type="ECO:0000313" key="9">
    <source>
        <dbReference type="Proteomes" id="UP000033607"/>
    </source>
</evidence>
<dbReference type="EMBL" id="LATL02000292">
    <property type="protein sequence ID" value="KKD37463.1"/>
    <property type="molecule type" value="Genomic_DNA"/>
</dbReference>
<name>A0A0F5YFB1_9CYAN</name>